<evidence type="ECO:0000259" key="1">
    <source>
        <dbReference type="PROSITE" id="PS50994"/>
    </source>
</evidence>
<dbReference type="CDD" id="cd09279">
    <property type="entry name" value="RNase_HI_like"/>
    <property type="match status" value="1"/>
</dbReference>
<dbReference type="AlphaFoldDB" id="A0A2N9GJY6"/>
<dbReference type="Pfam" id="PF13456">
    <property type="entry name" value="RVT_3"/>
    <property type="match status" value="1"/>
</dbReference>
<feature type="domain" description="Integrase catalytic" evidence="1">
    <location>
        <begin position="239"/>
        <end position="335"/>
    </location>
</feature>
<name>A0A2N9GJY6_FAGSY</name>
<dbReference type="EMBL" id="OIVN01002016">
    <property type="protein sequence ID" value="SPC99865.1"/>
    <property type="molecule type" value="Genomic_DNA"/>
</dbReference>
<dbReference type="InterPro" id="IPR012337">
    <property type="entry name" value="RNaseH-like_sf"/>
</dbReference>
<dbReference type="PROSITE" id="PS50994">
    <property type="entry name" value="INTEGRASE"/>
    <property type="match status" value="1"/>
</dbReference>
<dbReference type="InterPro" id="IPR002156">
    <property type="entry name" value="RNaseH_domain"/>
</dbReference>
<dbReference type="PANTHER" id="PTHR48475">
    <property type="entry name" value="RIBONUCLEASE H"/>
    <property type="match status" value="1"/>
</dbReference>
<protein>
    <recommendedName>
        <fullName evidence="1">Integrase catalytic domain-containing protein</fullName>
    </recommendedName>
</protein>
<dbReference type="Gene3D" id="1.10.340.70">
    <property type="match status" value="1"/>
</dbReference>
<dbReference type="GO" id="GO:0015074">
    <property type="term" value="P:DNA integration"/>
    <property type="evidence" value="ECO:0007669"/>
    <property type="project" value="InterPro"/>
</dbReference>
<reference evidence="2" key="1">
    <citation type="submission" date="2018-02" db="EMBL/GenBank/DDBJ databases">
        <authorList>
            <person name="Cohen D.B."/>
            <person name="Kent A.D."/>
        </authorList>
    </citation>
    <scope>NUCLEOTIDE SEQUENCE</scope>
</reference>
<evidence type="ECO:0000313" key="2">
    <source>
        <dbReference type="EMBL" id="SPC99865.1"/>
    </source>
</evidence>
<dbReference type="PANTHER" id="PTHR48475:SF2">
    <property type="entry name" value="RIBONUCLEASE H"/>
    <property type="match status" value="1"/>
</dbReference>
<gene>
    <name evidence="2" type="ORF">FSB_LOCUS27747</name>
</gene>
<dbReference type="InterPro" id="IPR036397">
    <property type="entry name" value="RNaseH_sf"/>
</dbReference>
<accession>A0A2N9GJY6</accession>
<dbReference type="GO" id="GO:0003676">
    <property type="term" value="F:nucleic acid binding"/>
    <property type="evidence" value="ECO:0007669"/>
    <property type="project" value="InterPro"/>
</dbReference>
<dbReference type="SUPFAM" id="SSF53098">
    <property type="entry name" value="Ribonuclease H-like"/>
    <property type="match status" value="2"/>
</dbReference>
<dbReference type="InterPro" id="IPR041588">
    <property type="entry name" value="Integrase_H2C2"/>
</dbReference>
<dbReference type="Pfam" id="PF17921">
    <property type="entry name" value="Integrase_H2C2"/>
    <property type="match status" value="1"/>
</dbReference>
<sequence length="434" mass="48655">MKSEYEALLHGLIAVSRLGADSLTIHCDSQLIVNQLTGEYMAKDERMIAYLELAKNFLKSFHKFNIERVGREHNGHADSLAGLASSVALDFRRTITVGVQDFPSIAEKGQDNICQIETSLSWMDPILDYLLKDILPSDQKEAAKVHLVQNLLYEIHEGVCGNYTGGRSLAHRAIGQGYWWPYMQKDAAQYVKHCEKCHIAPAIHKPASELNPISSPWPFAQWGFDLVGPLPRATGNRCLISDNGTQFDSGPFREFCLEFGIRNCFSSLAYPQGNGQAESSNKTILNGIKKRLKNAKGRWVEELPNAIIPLEIGLPTLRLEEFNLESNEHALAKDLDLTQERRDLAMIRLVSYQDDLRKNYGKNVSKQVLIQGDLVLRKVVGNKKDPTQGKLGANWEGPYQIISEAGLGAFNLAGMDGKPFKRPWNIGNLKKFYQ</sequence>
<proteinExistence type="predicted"/>
<dbReference type="GO" id="GO:0004523">
    <property type="term" value="F:RNA-DNA hybrid ribonuclease activity"/>
    <property type="evidence" value="ECO:0007669"/>
    <property type="project" value="InterPro"/>
</dbReference>
<organism evidence="2">
    <name type="scientific">Fagus sylvatica</name>
    <name type="common">Beechnut</name>
    <dbReference type="NCBI Taxonomy" id="28930"/>
    <lineage>
        <taxon>Eukaryota</taxon>
        <taxon>Viridiplantae</taxon>
        <taxon>Streptophyta</taxon>
        <taxon>Embryophyta</taxon>
        <taxon>Tracheophyta</taxon>
        <taxon>Spermatophyta</taxon>
        <taxon>Magnoliopsida</taxon>
        <taxon>eudicotyledons</taxon>
        <taxon>Gunneridae</taxon>
        <taxon>Pentapetalae</taxon>
        <taxon>rosids</taxon>
        <taxon>fabids</taxon>
        <taxon>Fagales</taxon>
        <taxon>Fagaceae</taxon>
        <taxon>Fagus</taxon>
    </lineage>
</organism>
<dbReference type="Gene3D" id="3.30.420.10">
    <property type="entry name" value="Ribonuclease H-like superfamily/Ribonuclease H"/>
    <property type="match status" value="2"/>
</dbReference>
<dbReference type="InterPro" id="IPR001584">
    <property type="entry name" value="Integrase_cat-core"/>
</dbReference>